<evidence type="ECO:0000313" key="2">
    <source>
        <dbReference type="Proteomes" id="UP000287651"/>
    </source>
</evidence>
<dbReference type="AlphaFoldDB" id="A0A426YCE0"/>
<comment type="caution">
    <text evidence="1">The sequence shown here is derived from an EMBL/GenBank/DDBJ whole genome shotgun (WGS) entry which is preliminary data.</text>
</comment>
<protein>
    <submittedName>
        <fullName evidence="1">Uncharacterized protein</fullName>
    </submittedName>
</protein>
<name>A0A426YCE0_ENSVE</name>
<sequence length="137" mass="15202">MASRLLLVLPLNLSHAPIHRRGSGALPPPRPISAACTTFASFRGDPRPTRIPSLAVFPFVFLDLSLRLLPFVRFQRLGMGSGWCINVMRCYLYGHFNKSIDLTGKIVRSPSGVVHGKSSLVYYDEELDDTLFCGLPK</sequence>
<gene>
    <name evidence="1" type="ORF">B296_00024920</name>
</gene>
<reference evidence="1 2" key="1">
    <citation type="journal article" date="2014" name="Agronomy (Basel)">
        <title>A Draft Genome Sequence for Ensete ventricosum, the Drought-Tolerant Tree Against Hunger.</title>
        <authorList>
            <person name="Harrison J."/>
            <person name="Moore K.A."/>
            <person name="Paszkiewicz K."/>
            <person name="Jones T."/>
            <person name="Grant M."/>
            <person name="Ambacheew D."/>
            <person name="Muzemil S."/>
            <person name="Studholme D.J."/>
        </authorList>
    </citation>
    <scope>NUCLEOTIDE SEQUENCE [LARGE SCALE GENOMIC DNA]</scope>
</reference>
<proteinExistence type="predicted"/>
<organism evidence="1 2">
    <name type="scientific">Ensete ventricosum</name>
    <name type="common">Abyssinian banana</name>
    <name type="synonym">Musa ensete</name>
    <dbReference type="NCBI Taxonomy" id="4639"/>
    <lineage>
        <taxon>Eukaryota</taxon>
        <taxon>Viridiplantae</taxon>
        <taxon>Streptophyta</taxon>
        <taxon>Embryophyta</taxon>
        <taxon>Tracheophyta</taxon>
        <taxon>Spermatophyta</taxon>
        <taxon>Magnoliopsida</taxon>
        <taxon>Liliopsida</taxon>
        <taxon>Zingiberales</taxon>
        <taxon>Musaceae</taxon>
        <taxon>Ensete</taxon>
    </lineage>
</organism>
<evidence type="ECO:0000313" key="1">
    <source>
        <dbReference type="EMBL" id="RRT49360.1"/>
    </source>
</evidence>
<dbReference type="EMBL" id="AMZH03013387">
    <property type="protein sequence ID" value="RRT49360.1"/>
    <property type="molecule type" value="Genomic_DNA"/>
</dbReference>
<accession>A0A426YCE0</accession>
<dbReference type="Proteomes" id="UP000287651">
    <property type="component" value="Unassembled WGS sequence"/>
</dbReference>